<protein>
    <submittedName>
        <fullName evidence="1">Uncharacterized protein</fullName>
    </submittedName>
</protein>
<accession>A0ABY7A8W7</accession>
<gene>
    <name evidence="1" type="ORF">OW255_15665</name>
</gene>
<reference evidence="1" key="1">
    <citation type="submission" date="2022-11" db="EMBL/GenBank/DDBJ databases">
        <title>Lacrimispora xylanolytica sy1, complete genome.</title>
        <authorList>
            <person name="Choi S."/>
        </authorList>
    </citation>
    <scope>NUCLEOTIDE SEQUENCE</scope>
    <source>
        <strain evidence="1">Sy1</strain>
    </source>
</reference>
<evidence type="ECO:0000313" key="1">
    <source>
        <dbReference type="EMBL" id="WAJ22991.1"/>
    </source>
</evidence>
<name>A0ABY7A8W7_9FIRM</name>
<dbReference type="RefSeq" id="WP_024838587.1">
    <property type="nucleotide sequence ID" value="NZ_CP113524.1"/>
</dbReference>
<organism evidence="1 2">
    <name type="scientific">Lacrimispora xylanolytica</name>
    <dbReference type="NCBI Taxonomy" id="29375"/>
    <lineage>
        <taxon>Bacteria</taxon>
        <taxon>Bacillati</taxon>
        <taxon>Bacillota</taxon>
        <taxon>Clostridia</taxon>
        <taxon>Lachnospirales</taxon>
        <taxon>Lachnospiraceae</taxon>
        <taxon>Lacrimispora</taxon>
    </lineage>
</organism>
<proteinExistence type="predicted"/>
<dbReference type="EMBL" id="CP113524">
    <property type="protein sequence ID" value="WAJ22991.1"/>
    <property type="molecule type" value="Genomic_DNA"/>
</dbReference>
<keyword evidence="2" id="KW-1185">Reference proteome</keyword>
<dbReference type="Proteomes" id="UP001163115">
    <property type="component" value="Chromosome"/>
</dbReference>
<evidence type="ECO:0000313" key="2">
    <source>
        <dbReference type="Proteomes" id="UP001163115"/>
    </source>
</evidence>
<sequence>MSSNNEEKEKDIIKSKLAKNNYDIDIQACSSMDCTGLIPATPGTEEELEAYQDIYHYIPHANVKKDETK</sequence>